<comment type="caution">
    <text evidence="2">The sequence shown here is derived from an EMBL/GenBank/DDBJ whole genome shotgun (WGS) entry which is preliminary data.</text>
</comment>
<evidence type="ECO:0000259" key="1">
    <source>
        <dbReference type="Pfam" id="PF13966"/>
    </source>
</evidence>
<dbReference type="Pfam" id="PF13966">
    <property type="entry name" value="zf-RVT"/>
    <property type="match status" value="1"/>
</dbReference>
<gene>
    <name evidence="2" type="ORF">HAX54_052060</name>
</gene>
<feature type="non-terminal residue" evidence="2">
    <location>
        <position position="57"/>
    </location>
</feature>
<dbReference type="Proteomes" id="UP000823775">
    <property type="component" value="Unassembled WGS sequence"/>
</dbReference>
<sequence>LLTKDRMHKMNIPFDDDSCGLCEAQVQEITDHWFMECKWITKVRESLDNGKASQCVQ</sequence>
<evidence type="ECO:0000313" key="3">
    <source>
        <dbReference type="Proteomes" id="UP000823775"/>
    </source>
</evidence>
<accession>A0ABS8WT06</accession>
<keyword evidence="3" id="KW-1185">Reference proteome</keyword>
<protein>
    <recommendedName>
        <fullName evidence="1">Reverse transcriptase zinc-binding domain-containing protein</fullName>
    </recommendedName>
</protein>
<organism evidence="2 3">
    <name type="scientific">Datura stramonium</name>
    <name type="common">Jimsonweed</name>
    <name type="synonym">Common thornapple</name>
    <dbReference type="NCBI Taxonomy" id="4076"/>
    <lineage>
        <taxon>Eukaryota</taxon>
        <taxon>Viridiplantae</taxon>
        <taxon>Streptophyta</taxon>
        <taxon>Embryophyta</taxon>
        <taxon>Tracheophyta</taxon>
        <taxon>Spermatophyta</taxon>
        <taxon>Magnoliopsida</taxon>
        <taxon>eudicotyledons</taxon>
        <taxon>Gunneridae</taxon>
        <taxon>Pentapetalae</taxon>
        <taxon>asterids</taxon>
        <taxon>lamiids</taxon>
        <taxon>Solanales</taxon>
        <taxon>Solanaceae</taxon>
        <taxon>Solanoideae</taxon>
        <taxon>Datureae</taxon>
        <taxon>Datura</taxon>
    </lineage>
</organism>
<proteinExistence type="predicted"/>
<dbReference type="EMBL" id="JACEIK010009379">
    <property type="protein sequence ID" value="MCE3052279.1"/>
    <property type="molecule type" value="Genomic_DNA"/>
</dbReference>
<evidence type="ECO:0000313" key="2">
    <source>
        <dbReference type="EMBL" id="MCE3052279.1"/>
    </source>
</evidence>
<dbReference type="InterPro" id="IPR026960">
    <property type="entry name" value="RVT-Znf"/>
</dbReference>
<name>A0ABS8WT06_DATST</name>
<feature type="non-terminal residue" evidence="2">
    <location>
        <position position="1"/>
    </location>
</feature>
<feature type="domain" description="Reverse transcriptase zinc-binding" evidence="1">
    <location>
        <begin position="1"/>
        <end position="42"/>
    </location>
</feature>
<reference evidence="2 3" key="1">
    <citation type="journal article" date="2021" name="BMC Genomics">
        <title>Datura genome reveals duplications of psychoactive alkaloid biosynthetic genes and high mutation rate following tissue culture.</title>
        <authorList>
            <person name="Rajewski A."/>
            <person name="Carter-House D."/>
            <person name="Stajich J."/>
            <person name="Litt A."/>
        </authorList>
    </citation>
    <scope>NUCLEOTIDE SEQUENCE [LARGE SCALE GENOMIC DNA]</scope>
    <source>
        <strain evidence="2">AR-01</strain>
    </source>
</reference>